<dbReference type="InterPro" id="IPR001357">
    <property type="entry name" value="BRCT_dom"/>
</dbReference>
<dbReference type="CDD" id="cd17748">
    <property type="entry name" value="BRCT_DNA_ligase_like"/>
    <property type="match status" value="1"/>
</dbReference>
<dbReference type="Proteomes" id="UP000219374">
    <property type="component" value="Unassembled WGS sequence"/>
</dbReference>
<protein>
    <recommendedName>
        <fullName evidence="1">BRCT domain-containing protein</fullName>
    </recommendedName>
</protein>
<name>A0A286D2G0_9GAMM</name>
<dbReference type="Gene3D" id="3.40.50.10190">
    <property type="entry name" value="BRCT domain"/>
    <property type="match status" value="1"/>
</dbReference>
<proteinExistence type="predicted"/>
<accession>A0A286D2G0</accession>
<dbReference type="AlphaFoldDB" id="A0A286D2G0"/>
<dbReference type="SUPFAM" id="SSF52113">
    <property type="entry name" value="BRCT domain"/>
    <property type="match status" value="1"/>
</dbReference>
<gene>
    <name evidence="2" type="ORF">SAMN06296416_102108</name>
</gene>
<keyword evidence="3" id="KW-1185">Reference proteome</keyword>
<evidence type="ECO:0000259" key="1">
    <source>
        <dbReference type="PROSITE" id="PS50172"/>
    </source>
</evidence>
<evidence type="ECO:0000313" key="2">
    <source>
        <dbReference type="EMBL" id="SOD52840.1"/>
    </source>
</evidence>
<sequence length="207" mass="22569">MSQDRAPSGSITFDRRTERTSSELVGLCRGLLADGHVSQMEAEFLKDWMERNASFVSEYPFSSIYRVLSEILKDGVIDAEESADLHDTLARFVGGEAFDAHAQTASKSTTLPIDDPEPVISFSGGIFVVTGTFGYGPRKKVVEEIELRGGILISAPAKKSNYLVIGELGSRDWLTSNAGTKIMKAIELRDSGVPLAIVSEAHWTRSL</sequence>
<organism evidence="2 3">
    <name type="scientific">Pseudoxanthomonas wuyuanensis</name>
    <dbReference type="NCBI Taxonomy" id="1073196"/>
    <lineage>
        <taxon>Bacteria</taxon>
        <taxon>Pseudomonadati</taxon>
        <taxon>Pseudomonadota</taxon>
        <taxon>Gammaproteobacteria</taxon>
        <taxon>Lysobacterales</taxon>
        <taxon>Lysobacteraceae</taxon>
        <taxon>Pseudoxanthomonas</taxon>
    </lineage>
</organism>
<dbReference type="PROSITE" id="PS50172">
    <property type="entry name" value="BRCT"/>
    <property type="match status" value="1"/>
</dbReference>
<dbReference type="RefSeq" id="WP_141400723.1">
    <property type="nucleotide sequence ID" value="NZ_OCND01000002.1"/>
</dbReference>
<evidence type="ECO:0000313" key="3">
    <source>
        <dbReference type="Proteomes" id="UP000219374"/>
    </source>
</evidence>
<dbReference type="InterPro" id="IPR036420">
    <property type="entry name" value="BRCT_dom_sf"/>
</dbReference>
<feature type="domain" description="BRCT" evidence="1">
    <location>
        <begin position="117"/>
        <end position="207"/>
    </location>
</feature>
<dbReference type="OrthoDB" id="5451971at2"/>
<reference evidence="2 3" key="1">
    <citation type="submission" date="2017-09" db="EMBL/GenBank/DDBJ databases">
        <authorList>
            <person name="Ehlers B."/>
            <person name="Leendertz F.H."/>
        </authorList>
    </citation>
    <scope>NUCLEOTIDE SEQUENCE [LARGE SCALE GENOMIC DNA]</scope>
    <source>
        <strain evidence="2 3">CGMCC 1.10978</strain>
    </source>
</reference>
<dbReference type="EMBL" id="OCND01000002">
    <property type="protein sequence ID" value="SOD52840.1"/>
    <property type="molecule type" value="Genomic_DNA"/>
</dbReference>